<dbReference type="STRING" id="1121881.SAMN02745225_01022"/>
<keyword evidence="3" id="KW-1185">Reference proteome</keyword>
<feature type="compositionally biased region" description="Low complexity" evidence="1">
    <location>
        <begin position="134"/>
        <end position="179"/>
    </location>
</feature>
<evidence type="ECO:0000256" key="1">
    <source>
        <dbReference type="SAM" id="MobiDB-lite"/>
    </source>
</evidence>
<dbReference type="Proteomes" id="UP000184295">
    <property type="component" value="Unassembled WGS sequence"/>
</dbReference>
<name>A0A1M4ULX7_9ACTN</name>
<evidence type="ECO:0000313" key="2">
    <source>
        <dbReference type="EMBL" id="SHE57658.1"/>
    </source>
</evidence>
<organism evidence="2 3">
    <name type="scientific">Ferrithrix thermotolerans DSM 19514</name>
    <dbReference type="NCBI Taxonomy" id="1121881"/>
    <lineage>
        <taxon>Bacteria</taxon>
        <taxon>Bacillati</taxon>
        <taxon>Actinomycetota</taxon>
        <taxon>Acidimicrobiia</taxon>
        <taxon>Acidimicrobiales</taxon>
        <taxon>Acidimicrobiaceae</taxon>
        <taxon>Ferrithrix</taxon>
    </lineage>
</organism>
<dbReference type="AlphaFoldDB" id="A0A1M4ULX7"/>
<evidence type="ECO:0000313" key="3">
    <source>
        <dbReference type="Proteomes" id="UP000184295"/>
    </source>
</evidence>
<gene>
    <name evidence="2" type="ORF">SAMN02745225_01022</name>
</gene>
<dbReference type="EMBL" id="FQUL01000011">
    <property type="protein sequence ID" value="SHE57658.1"/>
    <property type="molecule type" value="Genomic_DNA"/>
</dbReference>
<proteinExistence type="predicted"/>
<sequence>MKEESVTPSQTVLPGSETEIAVVGALKAPENKDSSHLAKVRTWAKRSSSTNPALDLLKTAVVLFFALFVGTTAAKSLKLTLFGSKVTHVPVSVVIERIGVGTRTEVERIRENEAYQHQHRSKMVQVPSTLPVTGLSTTSTTAVTSGSTYVSGSSTSASSSTTTVSTTTSVTSTTEKVIPPKSPKEPKPAKVIPPKSPKEPKPAKVIPPKSPKQ</sequence>
<dbReference type="RefSeq" id="WP_072789526.1">
    <property type="nucleotide sequence ID" value="NZ_FQUL01000011.1"/>
</dbReference>
<accession>A0A1M4ULX7</accession>
<feature type="region of interest" description="Disordered" evidence="1">
    <location>
        <begin position="134"/>
        <end position="213"/>
    </location>
</feature>
<protein>
    <submittedName>
        <fullName evidence="2">Uncharacterized protein</fullName>
    </submittedName>
</protein>
<reference evidence="3" key="1">
    <citation type="submission" date="2016-11" db="EMBL/GenBank/DDBJ databases">
        <authorList>
            <person name="Varghese N."/>
            <person name="Submissions S."/>
        </authorList>
    </citation>
    <scope>NUCLEOTIDE SEQUENCE [LARGE SCALE GENOMIC DNA]</scope>
    <source>
        <strain evidence="3">DSM 19514</strain>
    </source>
</reference>